<evidence type="ECO:0000313" key="9">
    <source>
        <dbReference type="Proteomes" id="UP000000591"/>
    </source>
</evidence>
<reference evidence="9" key="2">
    <citation type="journal article" date="2013" name="G3 (Bethesda)">
        <title>Genomes of Ashbya fungi isolated from insects reveal four mating-type loci, numerous translocations, lack of transposons, and distinct gene duplications.</title>
        <authorList>
            <person name="Dietrich F.S."/>
            <person name="Voegeli S."/>
            <person name="Kuo S."/>
            <person name="Philippsen P."/>
        </authorList>
    </citation>
    <scope>GENOME REANNOTATION</scope>
    <source>
        <strain evidence="9">ATCC 10895 / CBS 109.51 / FGSC 9923 / NRRL Y-1056</strain>
    </source>
</reference>
<dbReference type="OrthoDB" id="439993at2759"/>
<dbReference type="AlphaFoldDB" id="Q752I4"/>
<feature type="compositionally biased region" description="Polar residues" evidence="5">
    <location>
        <begin position="216"/>
        <end position="229"/>
    </location>
</feature>
<keyword evidence="2 4" id="KW-0694">RNA-binding</keyword>
<dbReference type="InterPro" id="IPR036390">
    <property type="entry name" value="WH_DNA-bd_sf"/>
</dbReference>
<evidence type="ECO:0000259" key="6">
    <source>
        <dbReference type="PROSITE" id="PS50102"/>
    </source>
</evidence>
<dbReference type="InterPro" id="IPR012677">
    <property type="entry name" value="Nucleotide-bd_a/b_plait_sf"/>
</dbReference>
<evidence type="ECO:0000313" key="8">
    <source>
        <dbReference type="EMBL" id="AAS53962.2"/>
    </source>
</evidence>
<dbReference type="Gene3D" id="1.10.10.10">
    <property type="entry name" value="Winged helix-like DNA-binding domain superfamily/Winged helix DNA-binding domain"/>
    <property type="match status" value="1"/>
</dbReference>
<gene>
    <name evidence="8" type="ORF">AGOS_AFR591C</name>
</gene>
<dbReference type="InterPro" id="IPR006630">
    <property type="entry name" value="La_HTH"/>
</dbReference>
<dbReference type="GO" id="GO:0005634">
    <property type="term" value="C:nucleus"/>
    <property type="evidence" value="ECO:0000318"/>
    <property type="project" value="GO_Central"/>
</dbReference>
<dbReference type="SUPFAM" id="SSF46785">
    <property type="entry name" value="Winged helix' DNA-binding domain"/>
    <property type="match status" value="1"/>
</dbReference>
<dbReference type="KEGG" id="ago:AGOS_AFR591C"/>
<dbReference type="InParanoid" id="Q752I4"/>
<comment type="subcellular location">
    <subcellularLocation>
        <location evidence="1">Nucleus</location>
    </subcellularLocation>
</comment>
<dbReference type="Pfam" id="PF05383">
    <property type="entry name" value="La"/>
    <property type="match status" value="1"/>
</dbReference>
<evidence type="ECO:0000256" key="2">
    <source>
        <dbReference type="ARBA" id="ARBA00022884"/>
    </source>
</evidence>
<reference evidence="8 9" key="1">
    <citation type="journal article" date="2004" name="Science">
        <title>The Ashbya gossypii genome as a tool for mapping the ancient Saccharomyces cerevisiae genome.</title>
        <authorList>
            <person name="Dietrich F.S."/>
            <person name="Voegeli S."/>
            <person name="Brachat S."/>
            <person name="Lerch A."/>
            <person name="Gates K."/>
            <person name="Steiner S."/>
            <person name="Mohr C."/>
            <person name="Pohlmann R."/>
            <person name="Luedi P."/>
            <person name="Choi S."/>
            <person name="Wing R.A."/>
            <person name="Flavier A."/>
            <person name="Gaffney T.D."/>
            <person name="Philippsen P."/>
        </authorList>
    </citation>
    <scope>NUCLEOTIDE SEQUENCE [LARGE SCALE GENOMIC DNA]</scope>
    <source>
        <strain evidence="9">ATCC 10895 / CBS 109.51 / FGSC 9923 / NRRL Y-1056</strain>
    </source>
</reference>
<sequence length="296" mass="32682">MSDSRRGSYVPVEFTAEVEQQCLKQVEFYFSEFNFPFDKFLRTTAEQNEGWVPITTIASFNRMKKFRPVDEVVRTLRTSTVLEVSADGENVKRRVPLSLEDRKVRSERTLAVMNFPRLDDERETVSNEDKLELQERLERFFFGLEAASAAAIQQIRLKRDHRKKFNGTVLLEFAGEDECKAFLEAYGKEDGLSFEGRKLDVLTKQQYDVQREATRSKNFGGNGQRSRSFTGHRKNMPRAKKAKAGEAGAPADAATGAAGAGGENASSDQAAPAAGADAPAAAPAAELVPAAGSVTE</sequence>
<dbReference type="PROSITE" id="PS50961">
    <property type="entry name" value="HTH_LA"/>
    <property type="match status" value="1"/>
</dbReference>
<dbReference type="InterPro" id="IPR000504">
    <property type="entry name" value="RRM_dom"/>
</dbReference>
<keyword evidence="9" id="KW-1185">Reference proteome</keyword>
<dbReference type="PANTHER" id="PTHR22792">
    <property type="entry name" value="LUPUS LA PROTEIN-RELATED"/>
    <property type="match status" value="1"/>
</dbReference>
<dbReference type="eggNOG" id="KOG0118">
    <property type="taxonomic scope" value="Eukaryota"/>
</dbReference>
<accession>Q752I4</accession>
<evidence type="ECO:0000256" key="4">
    <source>
        <dbReference type="PROSITE-ProRule" id="PRU00332"/>
    </source>
</evidence>
<feature type="compositionally biased region" description="Basic residues" evidence="5">
    <location>
        <begin position="230"/>
        <end position="242"/>
    </location>
</feature>
<dbReference type="PRINTS" id="PR00302">
    <property type="entry name" value="LUPUSLA"/>
</dbReference>
<feature type="region of interest" description="Disordered" evidence="5">
    <location>
        <begin position="210"/>
        <end position="296"/>
    </location>
</feature>
<dbReference type="GO" id="GO:1990904">
    <property type="term" value="C:ribonucleoprotein complex"/>
    <property type="evidence" value="ECO:0007669"/>
    <property type="project" value="InterPro"/>
</dbReference>
<dbReference type="InterPro" id="IPR045180">
    <property type="entry name" value="La_dom_prot"/>
</dbReference>
<dbReference type="RefSeq" id="NP_986138.2">
    <property type="nucleotide sequence ID" value="NM_212274.2"/>
</dbReference>
<dbReference type="Gene3D" id="3.30.70.330">
    <property type="match status" value="1"/>
</dbReference>
<dbReference type="FunCoup" id="Q752I4">
    <property type="interactions" value="780"/>
</dbReference>
<dbReference type="EMBL" id="AE016819">
    <property type="protein sequence ID" value="AAS53962.2"/>
    <property type="molecule type" value="Genomic_DNA"/>
</dbReference>
<feature type="domain" description="HTH La-type RNA-binding" evidence="7">
    <location>
        <begin position="12"/>
        <end position="101"/>
    </location>
</feature>
<feature type="compositionally biased region" description="Low complexity" evidence="5">
    <location>
        <begin position="245"/>
        <end position="257"/>
    </location>
</feature>
<keyword evidence="3" id="KW-0539">Nucleus</keyword>
<dbReference type="HOGENOM" id="CLU_043291_0_0_1"/>
<dbReference type="GeneID" id="4622421"/>
<protein>
    <submittedName>
        <fullName evidence="8">AFR591Cp</fullName>
    </submittedName>
</protein>
<dbReference type="PANTHER" id="PTHR22792:SF140">
    <property type="entry name" value="ACHILLES, ISOFORM A"/>
    <property type="match status" value="1"/>
</dbReference>
<organism evidence="8 9">
    <name type="scientific">Eremothecium gossypii (strain ATCC 10895 / CBS 109.51 / FGSC 9923 / NRRL Y-1056)</name>
    <name type="common">Yeast</name>
    <name type="synonym">Ashbya gossypii</name>
    <dbReference type="NCBI Taxonomy" id="284811"/>
    <lineage>
        <taxon>Eukaryota</taxon>
        <taxon>Fungi</taxon>
        <taxon>Dikarya</taxon>
        <taxon>Ascomycota</taxon>
        <taxon>Saccharomycotina</taxon>
        <taxon>Saccharomycetes</taxon>
        <taxon>Saccharomycetales</taxon>
        <taxon>Saccharomycetaceae</taxon>
        <taxon>Eremothecium</taxon>
    </lineage>
</organism>
<dbReference type="PROSITE" id="PS50102">
    <property type="entry name" value="RRM"/>
    <property type="match status" value="1"/>
</dbReference>
<evidence type="ECO:0000256" key="1">
    <source>
        <dbReference type="ARBA" id="ARBA00004123"/>
    </source>
</evidence>
<dbReference type="OMA" id="FAGEDEC"/>
<name>Q752I4_EREGS</name>
<dbReference type="GO" id="GO:0003729">
    <property type="term" value="F:mRNA binding"/>
    <property type="evidence" value="ECO:0000318"/>
    <property type="project" value="GO_Central"/>
</dbReference>
<dbReference type="InterPro" id="IPR036388">
    <property type="entry name" value="WH-like_DNA-bd_sf"/>
</dbReference>
<dbReference type="GO" id="GO:0006396">
    <property type="term" value="P:RNA processing"/>
    <property type="evidence" value="ECO:0007669"/>
    <property type="project" value="InterPro"/>
</dbReference>
<evidence type="ECO:0000256" key="3">
    <source>
        <dbReference type="ARBA" id="ARBA00023242"/>
    </source>
</evidence>
<dbReference type="InterPro" id="IPR002344">
    <property type="entry name" value="Lupus_La"/>
</dbReference>
<dbReference type="Proteomes" id="UP000000591">
    <property type="component" value="Chromosome VI"/>
</dbReference>
<evidence type="ECO:0000259" key="7">
    <source>
        <dbReference type="PROSITE" id="PS50961"/>
    </source>
</evidence>
<proteinExistence type="predicted"/>
<evidence type="ECO:0000256" key="5">
    <source>
        <dbReference type="SAM" id="MobiDB-lite"/>
    </source>
</evidence>
<dbReference type="STRING" id="284811.Q752I4"/>
<dbReference type="SMART" id="SM00715">
    <property type="entry name" value="LA"/>
    <property type="match status" value="1"/>
</dbReference>
<feature type="compositionally biased region" description="Low complexity" evidence="5">
    <location>
        <begin position="270"/>
        <end position="296"/>
    </location>
</feature>
<feature type="domain" description="RRM" evidence="6">
    <location>
        <begin position="108"/>
        <end position="206"/>
    </location>
</feature>